<organism evidence="1">
    <name type="scientific">marine sediment metagenome</name>
    <dbReference type="NCBI Taxonomy" id="412755"/>
    <lineage>
        <taxon>unclassified sequences</taxon>
        <taxon>metagenomes</taxon>
        <taxon>ecological metagenomes</taxon>
    </lineage>
</organism>
<dbReference type="InterPro" id="IPR036291">
    <property type="entry name" value="NAD(P)-bd_dom_sf"/>
</dbReference>
<comment type="caution">
    <text evidence="1">The sequence shown here is derived from an EMBL/GenBank/DDBJ whole genome shotgun (WGS) entry which is preliminary data.</text>
</comment>
<accession>X1FYB5</accession>
<dbReference type="SUPFAM" id="SSF51735">
    <property type="entry name" value="NAD(P)-binding Rossmann-fold domains"/>
    <property type="match status" value="1"/>
</dbReference>
<gene>
    <name evidence="1" type="ORF">S03H2_10287</name>
</gene>
<name>X1FYB5_9ZZZZ</name>
<reference evidence="1" key="1">
    <citation type="journal article" date="2014" name="Front. Microbiol.">
        <title>High frequency of phylogenetically diverse reductive dehalogenase-homologous genes in deep subseafloor sedimentary metagenomes.</title>
        <authorList>
            <person name="Kawai M."/>
            <person name="Futagami T."/>
            <person name="Toyoda A."/>
            <person name="Takaki Y."/>
            <person name="Nishi S."/>
            <person name="Hori S."/>
            <person name="Arai W."/>
            <person name="Tsubouchi T."/>
            <person name="Morono Y."/>
            <person name="Uchiyama I."/>
            <person name="Ito T."/>
            <person name="Fujiyama A."/>
            <person name="Inagaki F."/>
            <person name="Takami H."/>
        </authorList>
    </citation>
    <scope>NUCLEOTIDE SEQUENCE</scope>
    <source>
        <strain evidence="1">Expedition CK06-06</strain>
    </source>
</reference>
<proteinExistence type="predicted"/>
<dbReference type="EMBL" id="BARU01005302">
    <property type="protein sequence ID" value="GAH34339.1"/>
    <property type="molecule type" value="Genomic_DNA"/>
</dbReference>
<feature type="non-terminal residue" evidence="1">
    <location>
        <position position="42"/>
    </location>
</feature>
<evidence type="ECO:0008006" key="2">
    <source>
        <dbReference type="Google" id="ProtNLM"/>
    </source>
</evidence>
<evidence type="ECO:0000313" key="1">
    <source>
        <dbReference type="EMBL" id="GAH34339.1"/>
    </source>
</evidence>
<dbReference type="Gene3D" id="3.40.50.720">
    <property type="entry name" value="NAD(P)-binding Rossmann-like Domain"/>
    <property type="match status" value="1"/>
</dbReference>
<dbReference type="AlphaFoldDB" id="X1FYB5"/>
<protein>
    <recommendedName>
        <fullName evidence="2">Gfo/Idh/MocA-like oxidoreductase N-terminal domain-containing protein</fullName>
    </recommendedName>
</protein>
<sequence length="42" mass="4537">MEKVNIGVIGVGRIGRLHARNLKYQIPGTKVSAVADIFEKSA</sequence>